<reference evidence="6 7" key="1">
    <citation type="submission" date="2021-03" db="EMBL/GenBank/DDBJ databases">
        <title>Sequencing the genomes of 1000 actinobacteria strains.</title>
        <authorList>
            <person name="Klenk H.-P."/>
        </authorList>
    </citation>
    <scope>NUCLEOTIDE SEQUENCE [LARGE SCALE GENOMIC DNA]</scope>
    <source>
        <strain evidence="6 7">DSM 16005</strain>
    </source>
</reference>
<dbReference type="InterPro" id="IPR009057">
    <property type="entry name" value="Homeodomain-like_sf"/>
</dbReference>
<organism evidence="6 7">
    <name type="scientific">Arthrobacter stackebrandtii</name>
    <dbReference type="NCBI Taxonomy" id="272161"/>
    <lineage>
        <taxon>Bacteria</taxon>
        <taxon>Bacillati</taxon>
        <taxon>Actinomycetota</taxon>
        <taxon>Actinomycetes</taxon>
        <taxon>Micrococcales</taxon>
        <taxon>Micrococcaceae</taxon>
        <taxon>Arthrobacter</taxon>
    </lineage>
</organism>
<gene>
    <name evidence="6" type="ORF">JOF48_000771</name>
</gene>
<dbReference type="Gene3D" id="1.10.357.10">
    <property type="entry name" value="Tetracycline Repressor, domain 2"/>
    <property type="match status" value="1"/>
</dbReference>
<evidence type="ECO:0000256" key="2">
    <source>
        <dbReference type="ARBA" id="ARBA00023125"/>
    </source>
</evidence>
<accession>A0ABS4YU81</accession>
<sequence>MNSQRIQDRTLRLLWGLAVPGVRGPQPRFTVEEVTAAACALADAEGLASLTLAKVAGTLGLTTTALYRYVESKEALVELMTEQAVGIPPELDGSPAPGPGWEQVAQAWTRALWQRYLDHPWLAGVQVNGMPGHPNRLAWMNSLLLVLDRGKVTDPLHIALLLDALARAFAALVPPPGAPDRDVPEWLPGAIAARFPRVAAELERDWTDVEQELDKAVATILARPDRNLGPALGA</sequence>
<comment type="caution">
    <text evidence="6">The sequence shown here is derived from an EMBL/GenBank/DDBJ whole genome shotgun (WGS) entry which is preliminary data.</text>
</comment>
<protein>
    <submittedName>
        <fullName evidence="6">AcrR family transcriptional regulator</fullName>
    </submittedName>
</protein>
<feature type="DNA-binding region" description="H-T-H motif" evidence="4">
    <location>
        <begin position="51"/>
        <end position="70"/>
    </location>
</feature>
<dbReference type="InterPro" id="IPR001647">
    <property type="entry name" value="HTH_TetR"/>
</dbReference>
<evidence type="ECO:0000256" key="1">
    <source>
        <dbReference type="ARBA" id="ARBA00023015"/>
    </source>
</evidence>
<dbReference type="PANTHER" id="PTHR30055">
    <property type="entry name" value="HTH-TYPE TRANSCRIPTIONAL REGULATOR RUTR"/>
    <property type="match status" value="1"/>
</dbReference>
<evidence type="ECO:0000313" key="6">
    <source>
        <dbReference type="EMBL" id="MBP2411972.1"/>
    </source>
</evidence>
<evidence type="ECO:0000313" key="7">
    <source>
        <dbReference type="Proteomes" id="UP000711614"/>
    </source>
</evidence>
<dbReference type="EMBL" id="JAGIOI010000001">
    <property type="protein sequence ID" value="MBP2411972.1"/>
    <property type="molecule type" value="Genomic_DNA"/>
</dbReference>
<evidence type="ECO:0000256" key="3">
    <source>
        <dbReference type="ARBA" id="ARBA00023163"/>
    </source>
</evidence>
<dbReference type="InterPro" id="IPR004111">
    <property type="entry name" value="Repressor_TetR_C"/>
</dbReference>
<dbReference type="Pfam" id="PF02909">
    <property type="entry name" value="TetR_C_1"/>
    <property type="match status" value="1"/>
</dbReference>
<feature type="domain" description="HTH tetR-type" evidence="5">
    <location>
        <begin position="28"/>
        <end position="88"/>
    </location>
</feature>
<dbReference type="Proteomes" id="UP000711614">
    <property type="component" value="Unassembled WGS sequence"/>
</dbReference>
<dbReference type="InterPro" id="IPR036271">
    <property type="entry name" value="Tet_transcr_reg_TetR-rel_C_sf"/>
</dbReference>
<dbReference type="InterPro" id="IPR050109">
    <property type="entry name" value="HTH-type_TetR-like_transc_reg"/>
</dbReference>
<dbReference type="SUPFAM" id="SSF46689">
    <property type="entry name" value="Homeodomain-like"/>
    <property type="match status" value="1"/>
</dbReference>
<dbReference type="PANTHER" id="PTHR30055:SF151">
    <property type="entry name" value="TRANSCRIPTIONAL REGULATORY PROTEIN"/>
    <property type="match status" value="1"/>
</dbReference>
<dbReference type="Pfam" id="PF00440">
    <property type="entry name" value="TetR_N"/>
    <property type="match status" value="1"/>
</dbReference>
<dbReference type="SUPFAM" id="SSF48498">
    <property type="entry name" value="Tetracyclin repressor-like, C-terminal domain"/>
    <property type="match status" value="1"/>
</dbReference>
<dbReference type="PROSITE" id="PS01081">
    <property type="entry name" value="HTH_TETR_1"/>
    <property type="match status" value="1"/>
</dbReference>
<name>A0ABS4YU81_9MICC</name>
<dbReference type="PROSITE" id="PS50977">
    <property type="entry name" value="HTH_TETR_2"/>
    <property type="match status" value="1"/>
</dbReference>
<keyword evidence="2 4" id="KW-0238">DNA-binding</keyword>
<keyword evidence="7" id="KW-1185">Reference proteome</keyword>
<keyword evidence="3" id="KW-0804">Transcription</keyword>
<proteinExistence type="predicted"/>
<dbReference type="RefSeq" id="WP_209677470.1">
    <property type="nucleotide sequence ID" value="NZ_JAGIOI010000001.1"/>
</dbReference>
<evidence type="ECO:0000256" key="4">
    <source>
        <dbReference type="PROSITE-ProRule" id="PRU00335"/>
    </source>
</evidence>
<dbReference type="InterPro" id="IPR023772">
    <property type="entry name" value="DNA-bd_HTH_TetR-type_CS"/>
</dbReference>
<evidence type="ECO:0000259" key="5">
    <source>
        <dbReference type="PROSITE" id="PS50977"/>
    </source>
</evidence>
<keyword evidence="1" id="KW-0805">Transcription regulation</keyword>